<reference evidence="1" key="1">
    <citation type="journal article" date="2021" name="New Phytol.">
        <title>Evolutionary innovations through gain and loss of genes in the ectomycorrhizal Boletales.</title>
        <authorList>
            <person name="Wu G."/>
            <person name="Miyauchi S."/>
            <person name="Morin E."/>
            <person name="Kuo A."/>
            <person name="Drula E."/>
            <person name="Varga T."/>
            <person name="Kohler A."/>
            <person name="Feng B."/>
            <person name="Cao Y."/>
            <person name="Lipzen A."/>
            <person name="Daum C."/>
            <person name="Hundley H."/>
            <person name="Pangilinan J."/>
            <person name="Johnson J."/>
            <person name="Barry K."/>
            <person name="LaButti K."/>
            <person name="Ng V."/>
            <person name="Ahrendt S."/>
            <person name="Min B."/>
            <person name="Choi I.G."/>
            <person name="Park H."/>
            <person name="Plett J.M."/>
            <person name="Magnuson J."/>
            <person name="Spatafora J.W."/>
            <person name="Nagy L.G."/>
            <person name="Henrissat B."/>
            <person name="Grigoriev I.V."/>
            <person name="Yang Z.L."/>
            <person name="Xu J."/>
            <person name="Martin F.M."/>
        </authorList>
    </citation>
    <scope>NUCLEOTIDE SEQUENCE</scope>
    <source>
        <strain evidence="1">KUC20120723A-06</strain>
    </source>
</reference>
<sequence length="126" mass="14567">MGRIRADLYVNTDAITEEKGYRWSKLPHVRRHGVFNIPSKGLLTFLWTFVREIHEGMMASEVDMEQLELDRFSMSSTSRNSLSSLLHSTHHRISRLYNTAEMMYSSDSSCGSLYQPKSYHTCKASE</sequence>
<name>A0ACB8BA32_9AGAM</name>
<evidence type="ECO:0000313" key="2">
    <source>
        <dbReference type="Proteomes" id="UP000790709"/>
    </source>
</evidence>
<dbReference type="EMBL" id="MU266518">
    <property type="protein sequence ID" value="KAH7921632.1"/>
    <property type="molecule type" value="Genomic_DNA"/>
</dbReference>
<protein>
    <submittedName>
        <fullName evidence="1">Uncharacterized protein</fullName>
    </submittedName>
</protein>
<organism evidence="1 2">
    <name type="scientific">Leucogyrophana mollusca</name>
    <dbReference type="NCBI Taxonomy" id="85980"/>
    <lineage>
        <taxon>Eukaryota</taxon>
        <taxon>Fungi</taxon>
        <taxon>Dikarya</taxon>
        <taxon>Basidiomycota</taxon>
        <taxon>Agaricomycotina</taxon>
        <taxon>Agaricomycetes</taxon>
        <taxon>Agaricomycetidae</taxon>
        <taxon>Boletales</taxon>
        <taxon>Boletales incertae sedis</taxon>
        <taxon>Leucogyrophana</taxon>
    </lineage>
</organism>
<comment type="caution">
    <text evidence="1">The sequence shown here is derived from an EMBL/GenBank/DDBJ whole genome shotgun (WGS) entry which is preliminary data.</text>
</comment>
<evidence type="ECO:0000313" key="1">
    <source>
        <dbReference type="EMBL" id="KAH7921632.1"/>
    </source>
</evidence>
<accession>A0ACB8BA32</accession>
<proteinExistence type="predicted"/>
<dbReference type="Proteomes" id="UP000790709">
    <property type="component" value="Unassembled WGS sequence"/>
</dbReference>
<keyword evidence="2" id="KW-1185">Reference proteome</keyword>
<gene>
    <name evidence="1" type="ORF">BV22DRAFT_1198074</name>
</gene>